<reference evidence="1 2" key="1">
    <citation type="journal article" date="2016" name="Nat. Commun.">
        <title>Thousands of microbial genomes shed light on interconnected biogeochemical processes in an aquifer system.</title>
        <authorList>
            <person name="Anantharaman K."/>
            <person name="Brown C.T."/>
            <person name="Hug L.A."/>
            <person name="Sharon I."/>
            <person name="Castelle C.J."/>
            <person name="Probst A.J."/>
            <person name="Thomas B.C."/>
            <person name="Singh A."/>
            <person name="Wilkins M.J."/>
            <person name="Karaoz U."/>
            <person name="Brodie E.L."/>
            <person name="Williams K.H."/>
            <person name="Hubbard S.S."/>
            <person name="Banfield J.F."/>
        </authorList>
    </citation>
    <scope>NUCLEOTIDE SEQUENCE [LARGE SCALE GENOMIC DNA]</scope>
</reference>
<accession>A0A1F7RZY6</accession>
<dbReference type="Proteomes" id="UP000178435">
    <property type="component" value="Unassembled WGS sequence"/>
</dbReference>
<gene>
    <name evidence="1" type="ORF">A2149_00060</name>
</gene>
<evidence type="ECO:0000313" key="2">
    <source>
        <dbReference type="Proteomes" id="UP000178435"/>
    </source>
</evidence>
<dbReference type="EMBL" id="MGDF01000048">
    <property type="protein sequence ID" value="OGL46417.1"/>
    <property type="molecule type" value="Genomic_DNA"/>
</dbReference>
<organism evidence="1 2">
    <name type="scientific">Candidatus Schekmanbacteria bacterium RBG_16_38_11</name>
    <dbReference type="NCBI Taxonomy" id="1817880"/>
    <lineage>
        <taxon>Bacteria</taxon>
        <taxon>Candidatus Schekmaniibacteriota</taxon>
    </lineage>
</organism>
<sequence>MPLDILLAQKIYAIFKRKRAIGRDFYDTAFLSGKAKPNLEYLKSKFNIKDMVTLKQKLLSKCKGLNFKQLAREVEPFLFNPGDSKKVLYFHDYIRGLNL</sequence>
<name>A0A1F7RZY6_9BACT</name>
<evidence type="ECO:0000313" key="1">
    <source>
        <dbReference type="EMBL" id="OGL46417.1"/>
    </source>
</evidence>
<proteinExistence type="predicted"/>
<comment type="caution">
    <text evidence="1">The sequence shown here is derived from an EMBL/GenBank/DDBJ whole genome shotgun (WGS) entry which is preliminary data.</text>
</comment>
<protein>
    <submittedName>
        <fullName evidence="1">Uncharacterized protein</fullName>
    </submittedName>
</protein>
<dbReference type="AlphaFoldDB" id="A0A1F7RZY6"/>